<dbReference type="InterPro" id="IPR045584">
    <property type="entry name" value="Pilin-like"/>
</dbReference>
<dbReference type="PANTHER" id="PTHR30093:SF47">
    <property type="entry name" value="TYPE IV PILUS NON-CORE MINOR PILIN PILE"/>
    <property type="match status" value="1"/>
</dbReference>
<sequence>MVKNGNTRGARGFTLIELLVVVAIIGIIVTVASGQYRKSIQKAKEAVLKENLYIMRVSIDQYFADKGFYPSDLYALADESYLRKIPDDPITQSPDTWVTTQSEFDDRDISTEPGIIDVHSGADGVGMDGTSYADW</sequence>
<protein>
    <submittedName>
        <fullName evidence="3">Prepilin-type N-terminal cleavage/methylation domain-containing protein</fullName>
    </submittedName>
</protein>
<name>A0A8J6Y3W3_9BACT</name>
<comment type="caution">
    <text evidence="3">The sequence shown here is derived from an EMBL/GenBank/DDBJ whole genome shotgun (WGS) entry which is preliminary data.</text>
</comment>
<reference evidence="3 4" key="1">
    <citation type="submission" date="2020-08" db="EMBL/GenBank/DDBJ databases">
        <title>Acidobacteriota in marine sediments use diverse sulfur dissimilation pathways.</title>
        <authorList>
            <person name="Wasmund K."/>
        </authorList>
    </citation>
    <scope>NUCLEOTIDE SEQUENCE [LARGE SCALE GENOMIC DNA]</scope>
    <source>
        <strain evidence="3">MAG AM4</strain>
    </source>
</reference>
<dbReference type="PRINTS" id="PR00813">
    <property type="entry name" value="BCTERIALGSPG"/>
</dbReference>
<evidence type="ECO:0000256" key="2">
    <source>
        <dbReference type="SAM" id="Phobius"/>
    </source>
</evidence>
<dbReference type="InterPro" id="IPR012902">
    <property type="entry name" value="N_methyl_site"/>
</dbReference>
<keyword evidence="2" id="KW-0812">Transmembrane</keyword>
<evidence type="ECO:0000313" key="3">
    <source>
        <dbReference type="EMBL" id="MBD3866620.1"/>
    </source>
</evidence>
<dbReference type="PANTHER" id="PTHR30093">
    <property type="entry name" value="GENERAL SECRETION PATHWAY PROTEIN G"/>
    <property type="match status" value="1"/>
</dbReference>
<accession>A0A8J6Y3W3</accession>
<dbReference type="Pfam" id="PF07963">
    <property type="entry name" value="N_methyl"/>
    <property type="match status" value="1"/>
</dbReference>
<organism evidence="3 4">
    <name type="scientific">Candidatus Polarisedimenticola svalbardensis</name>
    <dbReference type="NCBI Taxonomy" id="2886004"/>
    <lineage>
        <taxon>Bacteria</taxon>
        <taxon>Pseudomonadati</taxon>
        <taxon>Acidobacteriota</taxon>
        <taxon>Candidatus Polarisedimenticolia</taxon>
        <taxon>Candidatus Polarisedimenticolales</taxon>
        <taxon>Candidatus Polarisedimenticolaceae</taxon>
        <taxon>Candidatus Polarisedimenticola</taxon>
    </lineage>
</organism>
<evidence type="ECO:0000256" key="1">
    <source>
        <dbReference type="ARBA" id="ARBA00022481"/>
    </source>
</evidence>
<keyword evidence="1" id="KW-0488">Methylation</keyword>
<keyword evidence="2" id="KW-0472">Membrane</keyword>
<dbReference type="Gene3D" id="3.30.700.10">
    <property type="entry name" value="Glycoprotein, Type 4 Pilin"/>
    <property type="match status" value="1"/>
</dbReference>
<dbReference type="Proteomes" id="UP000648239">
    <property type="component" value="Unassembled WGS sequence"/>
</dbReference>
<keyword evidence="2" id="KW-1133">Transmembrane helix</keyword>
<feature type="transmembrane region" description="Helical" evidence="2">
    <location>
        <begin position="12"/>
        <end position="32"/>
    </location>
</feature>
<dbReference type="GO" id="GO:0015627">
    <property type="term" value="C:type II protein secretion system complex"/>
    <property type="evidence" value="ECO:0007669"/>
    <property type="project" value="InterPro"/>
</dbReference>
<dbReference type="GO" id="GO:0015628">
    <property type="term" value="P:protein secretion by the type II secretion system"/>
    <property type="evidence" value="ECO:0007669"/>
    <property type="project" value="InterPro"/>
</dbReference>
<dbReference type="EMBL" id="JACXWD010000001">
    <property type="protein sequence ID" value="MBD3866620.1"/>
    <property type="molecule type" value="Genomic_DNA"/>
</dbReference>
<gene>
    <name evidence="3" type="ORF">IFK94_00700</name>
</gene>
<evidence type="ECO:0000313" key="4">
    <source>
        <dbReference type="Proteomes" id="UP000648239"/>
    </source>
</evidence>
<dbReference type="NCBIfam" id="TIGR02532">
    <property type="entry name" value="IV_pilin_GFxxxE"/>
    <property type="match status" value="1"/>
</dbReference>
<dbReference type="AlphaFoldDB" id="A0A8J6Y3W3"/>
<dbReference type="SUPFAM" id="SSF54523">
    <property type="entry name" value="Pili subunits"/>
    <property type="match status" value="1"/>
</dbReference>
<proteinExistence type="predicted"/>
<dbReference type="InterPro" id="IPR000983">
    <property type="entry name" value="Bac_GSPG_pilin"/>
</dbReference>
<dbReference type="PROSITE" id="PS00409">
    <property type="entry name" value="PROKAR_NTER_METHYL"/>
    <property type="match status" value="1"/>
</dbReference>